<gene>
    <name evidence="2" type="ORF">FHX73_18104</name>
</gene>
<proteinExistence type="predicted"/>
<dbReference type="Proteomes" id="UP000317940">
    <property type="component" value="Unassembled WGS sequence"/>
</dbReference>
<evidence type="ECO:0000256" key="1">
    <source>
        <dbReference type="SAM" id="MobiDB-lite"/>
    </source>
</evidence>
<name>A0A561SA28_9ACTN</name>
<keyword evidence="3" id="KW-1185">Reference proteome</keyword>
<comment type="caution">
    <text evidence="2">The sequence shown here is derived from an EMBL/GenBank/DDBJ whole genome shotgun (WGS) entry which is preliminary data.</text>
</comment>
<sequence>MPMITTATGLHLSRRHPLTGETSRSRHAEPLVYADLDGVVFTISAPRNPGKSRTAVIATEHLTEIGRRQWLRDTDDRPPTWSGPTVDSVVGRLLLFCDSAAFPAVRYRWQRLEIDPAKVPEPLRVVRVDAHHYQAVANDPRPYSGLDTDGTPEAHHVVAEARSQSGYRSGRDLDNGWTIRAGLDEVGPVRKHADMLAQLKEIARERLA</sequence>
<protein>
    <submittedName>
        <fullName evidence="2">Uncharacterized protein</fullName>
    </submittedName>
</protein>
<reference evidence="2 3" key="1">
    <citation type="submission" date="2019-06" db="EMBL/GenBank/DDBJ databases">
        <title>Sequencing the genomes of 1000 actinobacteria strains.</title>
        <authorList>
            <person name="Klenk H.-P."/>
        </authorList>
    </citation>
    <scope>NUCLEOTIDE SEQUENCE [LARGE SCALE GENOMIC DNA]</scope>
    <source>
        <strain evidence="2 3">DSM 44826</strain>
    </source>
</reference>
<accession>A0A561SA28</accession>
<evidence type="ECO:0000313" key="3">
    <source>
        <dbReference type="Proteomes" id="UP000317940"/>
    </source>
</evidence>
<evidence type="ECO:0000313" key="2">
    <source>
        <dbReference type="EMBL" id="TWF71733.1"/>
    </source>
</evidence>
<organism evidence="2 3">
    <name type="scientific">Kitasatospora viridis</name>
    <dbReference type="NCBI Taxonomy" id="281105"/>
    <lineage>
        <taxon>Bacteria</taxon>
        <taxon>Bacillati</taxon>
        <taxon>Actinomycetota</taxon>
        <taxon>Actinomycetes</taxon>
        <taxon>Kitasatosporales</taxon>
        <taxon>Streptomycetaceae</taxon>
        <taxon>Kitasatospora</taxon>
    </lineage>
</organism>
<dbReference type="AlphaFoldDB" id="A0A561SA28"/>
<dbReference type="EMBL" id="VIWT01000008">
    <property type="protein sequence ID" value="TWF71733.1"/>
    <property type="molecule type" value="Genomic_DNA"/>
</dbReference>
<feature type="region of interest" description="Disordered" evidence="1">
    <location>
        <begin position="1"/>
        <end position="24"/>
    </location>
</feature>
<dbReference type="RefSeq" id="WP_145911527.1">
    <property type="nucleotide sequence ID" value="NZ_BAAAMZ010000022.1"/>
</dbReference>